<dbReference type="PROSITE" id="PS51257">
    <property type="entry name" value="PROKAR_LIPOPROTEIN"/>
    <property type="match status" value="1"/>
</dbReference>
<sequence length="1085" mass="124128">MKITPITTRFSSLVIIIAFFSLVSCKSSSITIEELKCEYRTNPLGIDNTAPRFSWIMVDAERSRGQKQTAYQVIVSNSLDNLKKDIGNIWDSGKTKSNQSVNVKFEGTTLESGKQYFWKVKVWDKDDRISNWSEPAHFSMGMLGESDWKGAWIYKKDQNKKDHNWYRKNFILEKTPESAFIHVASFGYHELYVNGKKVGDEVMNPVNSFFKKRLPYLTYNIKDYLNEGDNVIGIWHAAGWARWGRVKAYFDPPFVFKAQANIDLGEDRITIVSDASWKCKKSYSSYHSSWDILDFGGEIIDERLREDDWNTAEYDDSDWANAVVFDEPEMQDVGMADVNLGPKGAIRAPSTDANPPTSKITATLSAQMVEPQVKYKEVKPIDVTKNAEGHYVIDMGENYTGYFEMNLYNGKDGDTVTFEIADHKDVSASWEQRSKYVYDKTGTGHFTNRFNLAGGRYLTVYGINYIPELKDIKGYVITNNRKQISQFESSSELLNKIYQVNLNTYIANTIDGILVDCPHRERRGWGEVTVAAMYGDALPNFESGAYMMQYAQFMQDAQADDGKMRAVINGDDFEFLMWMANSPITIWETYRMLGDKKLLESHYPTLKKWMHWLYEHSNYDSKGALKIGKRGTLEFPGLGDWCTPRGNFWTSSNSPESEHFNNCVYAFMLESALEIAKTLNKKDDVKLFSDRLKVQRKATHQKIYDEQTGKYGEGHQVNQAFALLSGVTPESEQQKVYDNLVDQVLYKFPYYDTGSSGQALYTRYFIEHGERMDLIYELLKDKRHPSYGYFLEQGKTVWPERWSAIGNSQIHTCYTGIGGYFIKGFAGIRPDPEQPGMQQFIVKPAPVGDLSYVNASYQSPYGDVVSNWKITDDTATFHIEIPVNTSAKVYIPANEKESVLEGGMNIERSEVIKYVGSEKSDAVGNSIIFEVESGSYDFEVAELPKVSYPEPLNKPDNLALIGRMNASSMTIDSEKLPLFEAFRANDENLETYWKANTKFKEWLEVKWFKQQTFNNIVIKEKGDNILSYKIQYLENGNWKDVASDSNLGSNKSHEFEAVTSTKCRIYIKSSKDKPAISEFKIFHSK</sequence>
<keyword evidence="6" id="KW-1185">Reference proteome</keyword>
<dbReference type="EC" id="3.2.1.40" evidence="2"/>
<dbReference type="Pfam" id="PF25788">
    <property type="entry name" value="Ig_Rha78A_N"/>
    <property type="match status" value="1"/>
</dbReference>
<feature type="domain" description="F5/8 type C" evidence="4">
    <location>
        <begin position="946"/>
        <end position="1084"/>
    </location>
</feature>
<dbReference type="InterPro" id="IPR013737">
    <property type="entry name" value="Bac_rhamnosid_N"/>
</dbReference>
<dbReference type="InterPro" id="IPR008979">
    <property type="entry name" value="Galactose-bd-like_sf"/>
</dbReference>
<dbReference type="RefSeq" id="WP_380293668.1">
    <property type="nucleotide sequence ID" value="NZ_JBHULY010000039.1"/>
</dbReference>
<dbReference type="Pfam" id="PF17389">
    <property type="entry name" value="Bac_rhamnosid6H"/>
    <property type="match status" value="1"/>
</dbReference>
<evidence type="ECO:0000256" key="2">
    <source>
        <dbReference type="ARBA" id="ARBA00012652"/>
    </source>
</evidence>
<dbReference type="InterPro" id="IPR008902">
    <property type="entry name" value="Rhamnosid_concanavalin"/>
</dbReference>
<evidence type="ECO:0000259" key="4">
    <source>
        <dbReference type="PROSITE" id="PS50022"/>
    </source>
</evidence>
<keyword evidence="3 5" id="KW-0378">Hydrolase</keyword>
<dbReference type="SUPFAM" id="SSF49785">
    <property type="entry name" value="Galactose-binding domain-like"/>
    <property type="match status" value="2"/>
</dbReference>
<dbReference type="InterPro" id="IPR035398">
    <property type="entry name" value="Bac_rhamnosid_C"/>
</dbReference>
<comment type="catalytic activity">
    <reaction evidence="1">
        <text>Hydrolysis of terminal non-reducing alpha-L-rhamnose residues in alpha-L-rhamnosides.</text>
        <dbReference type="EC" id="3.2.1.40"/>
    </reaction>
</comment>
<proteinExistence type="predicted"/>
<dbReference type="Gene3D" id="2.60.40.10">
    <property type="entry name" value="Immunoglobulins"/>
    <property type="match status" value="1"/>
</dbReference>
<dbReference type="InterPro" id="IPR013783">
    <property type="entry name" value="Ig-like_fold"/>
</dbReference>
<dbReference type="Pfam" id="PF22633">
    <property type="entry name" value="F5_F8_type_C_2"/>
    <property type="match status" value="1"/>
</dbReference>
<dbReference type="Gene3D" id="2.60.420.10">
    <property type="entry name" value="Maltose phosphorylase, domain 3"/>
    <property type="match status" value="1"/>
</dbReference>
<dbReference type="GO" id="GO:0016787">
    <property type="term" value="F:hydrolase activity"/>
    <property type="evidence" value="ECO:0007669"/>
    <property type="project" value="UniProtKB-KW"/>
</dbReference>
<reference evidence="6" key="1">
    <citation type="journal article" date="2019" name="Int. J. Syst. Evol. Microbiol.">
        <title>The Global Catalogue of Microorganisms (GCM) 10K type strain sequencing project: providing services to taxonomists for standard genome sequencing and annotation.</title>
        <authorList>
            <consortium name="The Broad Institute Genomics Platform"/>
            <consortium name="The Broad Institute Genome Sequencing Center for Infectious Disease"/>
            <person name="Wu L."/>
            <person name="Ma J."/>
        </authorList>
    </citation>
    <scope>NUCLEOTIDE SEQUENCE [LARGE SCALE GENOMIC DNA]</scope>
    <source>
        <strain evidence="6">KCTC 42398</strain>
    </source>
</reference>
<evidence type="ECO:0000313" key="5">
    <source>
        <dbReference type="EMBL" id="MFD2727625.1"/>
    </source>
</evidence>
<evidence type="ECO:0000313" key="6">
    <source>
        <dbReference type="Proteomes" id="UP001597476"/>
    </source>
</evidence>
<dbReference type="InterPro" id="IPR016007">
    <property type="entry name" value="Alpha_rhamnosid"/>
</dbReference>
<dbReference type="InterPro" id="IPR008928">
    <property type="entry name" value="6-hairpin_glycosidase_sf"/>
</dbReference>
<evidence type="ECO:0000256" key="3">
    <source>
        <dbReference type="ARBA" id="ARBA00022801"/>
    </source>
</evidence>
<dbReference type="PROSITE" id="PS50022">
    <property type="entry name" value="FA58C_3"/>
    <property type="match status" value="1"/>
</dbReference>
<name>A0ABW5TGH8_9FLAO</name>
<dbReference type="EMBL" id="JBHULY010000039">
    <property type="protein sequence ID" value="MFD2727625.1"/>
    <property type="molecule type" value="Genomic_DNA"/>
</dbReference>
<evidence type="ECO:0000256" key="1">
    <source>
        <dbReference type="ARBA" id="ARBA00001445"/>
    </source>
</evidence>
<dbReference type="SUPFAM" id="SSF48208">
    <property type="entry name" value="Six-hairpin glycosidases"/>
    <property type="match status" value="1"/>
</dbReference>
<dbReference type="Proteomes" id="UP001597476">
    <property type="component" value="Unassembled WGS sequence"/>
</dbReference>
<dbReference type="Pfam" id="PF05592">
    <property type="entry name" value="Bac_rhamnosid"/>
    <property type="match status" value="1"/>
</dbReference>
<dbReference type="Pfam" id="PF17390">
    <property type="entry name" value="Bac_rhamnosid_C"/>
    <property type="match status" value="1"/>
</dbReference>
<protein>
    <recommendedName>
        <fullName evidence="2">alpha-L-rhamnosidase</fullName>
        <ecNumber evidence="2">3.2.1.40</ecNumber>
    </recommendedName>
</protein>
<comment type="caution">
    <text evidence="5">The sequence shown here is derived from an EMBL/GenBank/DDBJ whole genome shotgun (WGS) entry which is preliminary data.</text>
</comment>
<dbReference type="PANTHER" id="PTHR33307">
    <property type="entry name" value="ALPHA-RHAMNOSIDASE (EUROFUNG)"/>
    <property type="match status" value="1"/>
</dbReference>
<organism evidence="5 6">
    <name type="scientific">Hyunsoonleella rubra</name>
    <dbReference type="NCBI Taxonomy" id="1737062"/>
    <lineage>
        <taxon>Bacteria</taxon>
        <taxon>Pseudomonadati</taxon>
        <taxon>Bacteroidota</taxon>
        <taxon>Flavobacteriia</taxon>
        <taxon>Flavobacteriales</taxon>
        <taxon>Flavobacteriaceae</taxon>
    </lineage>
</organism>
<dbReference type="InterPro" id="IPR035396">
    <property type="entry name" value="Bac_rhamnosid6H"/>
</dbReference>
<dbReference type="InterPro" id="IPR012341">
    <property type="entry name" value="6hp_glycosidase-like_sf"/>
</dbReference>
<accession>A0ABW5TGH8</accession>
<dbReference type="InterPro" id="IPR000421">
    <property type="entry name" value="FA58C"/>
</dbReference>
<dbReference type="PANTHER" id="PTHR33307:SF6">
    <property type="entry name" value="ALPHA-RHAMNOSIDASE (EUROFUNG)-RELATED"/>
    <property type="match status" value="1"/>
</dbReference>
<gene>
    <name evidence="5" type="ORF">ACFSR8_15480</name>
</gene>
<dbReference type="Gene3D" id="1.50.10.10">
    <property type="match status" value="1"/>
</dbReference>
<dbReference type="Gene3D" id="2.60.120.260">
    <property type="entry name" value="Galactose-binding domain-like"/>
    <property type="match status" value="3"/>
</dbReference>
<dbReference type="Pfam" id="PF08531">
    <property type="entry name" value="Bac_rhamnosid_N"/>
    <property type="match status" value="1"/>
</dbReference>